<feature type="transmembrane region" description="Helical" evidence="1">
    <location>
        <begin position="26"/>
        <end position="44"/>
    </location>
</feature>
<protein>
    <submittedName>
        <fullName evidence="2">Uncharacterized protein</fullName>
    </submittedName>
</protein>
<dbReference type="HOGENOM" id="CLU_2768689_0_0_4"/>
<evidence type="ECO:0000313" key="2">
    <source>
        <dbReference type="EMBL" id="AIY40630.1"/>
    </source>
</evidence>
<keyword evidence="3" id="KW-1185">Reference proteome</keyword>
<dbReference type="KEGG" id="care:LT85_1472"/>
<keyword evidence="1" id="KW-0812">Transmembrane</keyword>
<organism evidence="2 3">
    <name type="scientific">Collimonas arenae</name>
    <dbReference type="NCBI Taxonomy" id="279058"/>
    <lineage>
        <taxon>Bacteria</taxon>
        <taxon>Pseudomonadati</taxon>
        <taxon>Pseudomonadota</taxon>
        <taxon>Betaproteobacteria</taxon>
        <taxon>Burkholderiales</taxon>
        <taxon>Oxalobacteraceae</taxon>
        <taxon>Collimonas</taxon>
    </lineage>
</organism>
<evidence type="ECO:0000313" key="3">
    <source>
        <dbReference type="Proteomes" id="UP000030302"/>
    </source>
</evidence>
<dbReference type="AlphaFoldDB" id="A0A0A1FA25"/>
<reference evidence="3" key="1">
    <citation type="journal article" date="2014" name="Soil Biol. Biochem.">
        <title>Structure and function of bacterial communities in ageing soils: Insights from the Mendocino ecological staircase.</title>
        <authorList>
            <person name="Uroz S."/>
            <person name="Tech J.J."/>
            <person name="Sawaya N.A."/>
            <person name="Frey-Klett P."/>
            <person name="Leveau J.H.J."/>
        </authorList>
    </citation>
    <scope>NUCLEOTIDE SEQUENCE [LARGE SCALE GENOMIC DNA]</scope>
    <source>
        <strain evidence="3">Cal35</strain>
    </source>
</reference>
<keyword evidence="1" id="KW-1133">Transmembrane helix</keyword>
<name>A0A0A1FA25_9BURK</name>
<keyword evidence="1" id="KW-0472">Membrane</keyword>
<gene>
    <name evidence="2" type="ORF">LT85_1472</name>
</gene>
<dbReference type="Proteomes" id="UP000030302">
    <property type="component" value="Chromosome"/>
</dbReference>
<evidence type="ECO:0000256" key="1">
    <source>
        <dbReference type="SAM" id="Phobius"/>
    </source>
</evidence>
<sequence length="69" mass="7915">MVAVGADGKKENATAWMRRQMNGYRAGWITIAVAPWIAHLLRYLPIIIVPASKRNSLQLRLKMMELRHT</sequence>
<dbReference type="EMBL" id="CP009962">
    <property type="protein sequence ID" value="AIY40630.1"/>
    <property type="molecule type" value="Genomic_DNA"/>
</dbReference>
<proteinExistence type="predicted"/>
<accession>A0A0A1FA25</accession>